<organism evidence="2 3">
    <name type="scientific">Evansella cellulosilytica (strain ATCC 21833 / DSM 2522 / FERM P-1141 / JCM 9156 / N-4)</name>
    <name type="common">Bacillus cellulosilyticus</name>
    <dbReference type="NCBI Taxonomy" id="649639"/>
    <lineage>
        <taxon>Bacteria</taxon>
        <taxon>Bacillati</taxon>
        <taxon>Bacillota</taxon>
        <taxon>Bacilli</taxon>
        <taxon>Bacillales</taxon>
        <taxon>Bacillaceae</taxon>
        <taxon>Evansella</taxon>
    </lineage>
</organism>
<keyword evidence="1" id="KW-0472">Membrane</keyword>
<sequence length="162" mass="18531">MSNKNIALLFLAILFIQLLVINLVNVVMYIGLLKGWTFIIFTIVQVTLILLIRKFGKKRSLIVANIAGLILLPILFIASLPAYTYEGAKDIIYDIHGENAEIVAHDYENVPVDSSSSWFVIDYHYYYEVITDDNHIFIAIDPVTGTTTELEEDFYDFPYETQ</sequence>
<dbReference type="Proteomes" id="UP000001401">
    <property type="component" value="Chromosome"/>
</dbReference>
<proteinExistence type="predicted"/>
<reference evidence="2" key="1">
    <citation type="submission" date="2010-12" db="EMBL/GenBank/DDBJ databases">
        <title>Complete sequence of Bacillus cellulosilyticus DSM 2522.</title>
        <authorList>
            <consortium name="US DOE Joint Genome Institute"/>
            <person name="Lucas S."/>
            <person name="Copeland A."/>
            <person name="Lapidus A."/>
            <person name="Cheng J.-F."/>
            <person name="Bruce D."/>
            <person name="Goodwin L."/>
            <person name="Pitluck S."/>
            <person name="Chertkov O."/>
            <person name="Detter J.C."/>
            <person name="Han C."/>
            <person name="Tapia R."/>
            <person name="Land M."/>
            <person name="Hauser L."/>
            <person name="Jeffries C."/>
            <person name="Kyrpides N."/>
            <person name="Ivanova N."/>
            <person name="Mikhailova N."/>
            <person name="Brumm P."/>
            <person name="Mead D."/>
            <person name="Woyke T."/>
        </authorList>
    </citation>
    <scope>NUCLEOTIDE SEQUENCE [LARGE SCALE GENOMIC DNA]</scope>
    <source>
        <strain evidence="2">DSM 2522</strain>
    </source>
</reference>
<gene>
    <name evidence="2" type="ordered locus">Bcell_3911</name>
</gene>
<dbReference type="OrthoDB" id="2974573at2"/>
<evidence type="ECO:0000313" key="3">
    <source>
        <dbReference type="Proteomes" id="UP000001401"/>
    </source>
</evidence>
<keyword evidence="1" id="KW-0812">Transmembrane</keyword>
<accession>E6TVL9</accession>
<dbReference type="KEGG" id="bco:Bcell_3911"/>
<dbReference type="EMBL" id="CP002394">
    <property type="protein sequence ID" value="ADU32147.1"/>
    <property type="molecule type" value="Genomic_DNA"/>
</dbReference>
<feature type="transmembrane region" description="Helical" evidence="1">
    <location>
        <begin position="61"/>
        <end position="83"/>
    </location>
</feature>
<dbReference type="RefSeq" id="WP_013490477.1">
    <property type="nucleotide sequence ID" value="NC_014829.1"/>
</dbReference>
<evidence type="ECO:0000313" key="2">
    <source>
        <dbReference type="EMBL" id="ADU32147.1"/>
    </source>
</evidence>
<protein>
    <submittedName>
        <fullName evidence="2">Uncharacterized protein</fullName>
    </submittedName>
</protein>
<dbReference type="HOGENOM" id="CLU_1657767_0_0_9"/>
<evidence type="ECO:0000256" key="1">
    <source>
        <dbReference type="SAM" id="Phobius"/>
    </source>
</evidence>
<feature type="transmembrane region" description="Helical" evidence="1">
    <location>
        <begin position="7"/>
        <end position="30"/>
    </location>
</feature>
<dbReference type="eggNOG" id="ENOG502ZCXC">
    <property type="taxonomic scope" value="Bacteria"/>
</dbReference>
<keyword evidence="1" id="KW-1133">Transmembrane helix</keyword>
<feature type="transmembrane region" description="Helical" evidence="1">
    <location>
        <begin position="36"/>
        <end position="52"/>
    </location>
</feature>
<keyword evidence="3" id="KW-1185">Reference proteome</keyword>
<name>E6TVL9_EVAC2</name>
<dbReference type="AlphaFoldDB" id="E6TVL9"/>